<dbReference type="InterPro" id="IPR018223">
    <property type="entry name" value="Arginosuc_synth_CS"/>
</dbReference>
<evidence type="ECO:0000313" key="10">
    <source>
        <dbReference type="EMBL" id="MDT0620069.1"/>
    </source>
</evidence>
<dbReference type="SUPFAM" id="SSF69864">
    <property type="entry name" value="Argininosuccinate synthetase, C-terminal domain"/>
    <property type="match status" value="1"/>
</dbReference>
<keyword evidence="5" id="KW-0028">Amino-acid biosynthesis</keyword>
<dbReference type="CDD" id="cd01999">
    <property type="entry name" value="ASS"/>
    <property type="match status" value="1"/>
</dbReference>
<evidence type="ECO:0000256" key="2">
    <source>
        <dbReference type="ARBA" id="ARBA00012286"/>
    </source>
</evidence>
<comment type="pathway">
    <text evidence="1">Amino-acid biosynthesis; L-arginine biosynthesis; L-arginine from L-ornithine and carbamoyl phosphate: step 2/3.</text>
</comment>
<dbReference type="InterPro" id="IPR048268">
    <property type="entry name" value="Arginosuc_syn_C"/>
</dbReference>
<evidence type="ECO:0000313" key="11">
    <source>
        <dbReference type="Proteomes" id="UP001250662"/>
    </source>
</evidence>
<evidence type="ECO:0000259" key="9">
    <source>
        <dbReference type="Pfam" id="PF20979"/>
    </source>
</evidence>
<dbReference type="InterPro" id="IPR014729">
    <property type="entry name" value="Rossmann-like_a/b/a_fold"/>
</dbReference>
<dbReference type="Pfam" id="PF20979">
    <property type="entry name" value="Arginosuc_syn_C"/>
    <property type="match status" value="1"/>
</dbReference>
<keyword evidence="3" id="KW-0055">Arginine biosynthesis</keyword>
<keyword evidence="4" id="KW-0436">Ligase</keyword>
<dbReference type="EMBL" id="JAVRHU010000001">
    <property type="protein sequence ID" value="MDT0620069.1"/>
    <property type="molecule type" value="Genomic_DNA"/>
</dbReference>
<organism evidence="10 11">
    <name type="scientific">Croceitalea vernalis</name>
    <dbReference type="NCBI Taxonomy" id="3075599"/>
    <lineage>
        <taxon>Bacteria</taxon>
        <taxon>Pseudomonadati</taxon>
        <taxon>Bacteroidota</taxon>
        <taxon>Flavobacteriia</taxon>
        <taxon>Flavobacteriales</taxon>
        <taxon>Flavobacteriaceae</taxon>
        <taxon>Croceitalea</taxon>
    </lineage>
</organism>
<dbReference type="Proteomes" id="UP001250662">
    <property type="component" value="Unassembled WGS sequence"/>
</dbReference>
<protein>
    <recommendedName>
        <fullName evidence="2">argininosuccinate synthase</fullName>
        <ecNumber evidence="2">6.3.4.5</ecNumber>
    </recommendedName>
</protein>
<dbReference type="InterPro" id="IPR048267">
    <property type="entry name" value="Arginosuc_syn_N"/>
</dbReference>
<evidence type="ECO:0000256" key="7">
    <source>
        <dbReference type="ARBA" id="ARBA00022840"/>
    </source>
</evidence>
<dbReference type="Gene3D" id="3.40.50.620">
    <property type="entry name" value="HUPs"/>
    <property type="match status" value="1"/>
</dbReference>
<evidence type="ECO:0000256" key="1">
    <source>
        <dbReference type="ARBA" id="ARBA00004967"/>
    </source>
</evidence>
<keyword evidence="6" id="KW-0547">Nucleotide-binding</keyword>
<keyword evidence="11" id="KW-1185">Reference proteome</keyword>
<dbReference type="InterPro" id="IPR001518">
    <property type="entry name" value="Arginosuc_synth"/>
</dbReference>
<evidence type="ECO:0000256" key="4">
    <source>
        <dbReference type="ARBA" id="ARBA00022598"/>
    </source>
</evidence>
<reference evidence="10 11" key="1">
    <citation type="submission" date="2023-09" db="EMBL/GenBank/DDBJ databases">
        <authorList>
            <person name="Rey-Velasco X."/>
        </authorList>
    </citation>
    <scope>NUCLEOTIDE SEQUENCE [LARGE SCALE GENOMIC DNA]</scope>
    <source>
        <strain evidence="10 11">P007</strain>
    </source>
</reference>
<accession>A0ABU3BCQ9</accession>
<dbReference type="EC" id="6.3.4.5" evidence="2"/>
<keyword evidence="7" id="KW-0067">ATP-binding</keyword>
<evidence type="ECO:0000256" key="5">
    <source>
        <dbReference type="ARBA" id="ARBA00022605"/>
    </source>
</evidence>
<feature type="domain" description="Arginosuccinate synthase C-terminal" evidence="9">
    <location>
        <begin position="173"/>
        <end position="383"/>
    </location>
</feature>
<dbReference type="RefSeq" id="WP_311383730.1">
    <property type="nucleotide sequence ID" value="NZ_JAVRHU010000001.1"/>
</dbReference>
<gene>
    <name evidence="10" type="ORF">RM520_00450</name>
</gene>
<evidence type="ECO:0000256" key="6">
    <source>
        <dbReference type="ARBA" id="ARBA00022741"/>
    </source>
</evidence>
<proteinExistence type="predicted"/>
<dbReference type="PANTHER" id="PTHR11587">
    <property type="entry name" value="ARGININOSUCCINATE SYNTHASE"/>
    <property type="match status" value="1"/>
</dbReference>
<feature type="domain" description="Arginosuccinate synthase-like N-terminal" evidence="8">
    <location>
        <begin position="3"/>
        <end position="164"/>
    </location>
</feature>
<dbReference type="PROSITE" id="PS00564">
    <property type="entry name" value="ARGININOSUCCIN_SYN_1"/>
    <property type="match status" value="1"/>
</dbReference>
<dbReference type="SUPFAM" id="SSF52402">
    <property type="entry name" value="Adenine nucleotide alpha hydrolases-like"/>
    <property type="match status" value="1"/>
</dbReference>
<evidence type="ECO:0000259" key="8">
    <source>
        <dbReference type="Pfam" id="PF00764"/>
    </source>
</evidence>
<dbReference type="InterPro" id="IPR023434">
    <property type="entry name" value="Arginosuc_synth_type_1_subfam"/>
</dbReference>
<dbReference type="Gene3D" id="3.90.1260.10">
    <property type="entry name" value="Argininosuccinate synthetase, chain A, domain 2"/>
    <property type="match status" value="1"/>
</dbReference>
<dbReference type="PANTHER" id="PTHR11587:SF2">
    <property type="entry name" value="ARGININOSUCCINATE SYNTHASE"/>
    <property type="match status" value="1"/>
</dbReference>
<dbReference type="Pfam" id="PF00764">
    <property type="entry name" value="Arginosuc_synth"/>
    <property type="match status" value="1"/>
</dbReference>
<sequence length="396" mass="43799">MKKLVLAYSGGLDTSYCAKYLSKEEGYEVHAVSVNTGGFSSDEIKTINDKAIALGASSYTSIDSVQIFYNKVVKFLIFGNVLRNNTYPLSVSAERIIQAVEIVNHAKKVGAKYIAHGSTGAGNDQVRFDLIFQTLAPEIEIITPIRDNKLSRESEITYLKENGVDYSWEKAKYSINKGLWGTSVGGDETLTSNLPLPDAAYPSQLKEKEPTQVKLTFSKGELVAINGEKNSPVSNIEKLEAMASKYAIGRDIHVGDTIIGIKGRVGFEAAAPLIIIKAHHLLEKHTLSKWQQYQKEQQGNFYGMLLHEGNYLDEVMRNIEAFLTDTQKNVSGDVFVSLYPFQFRLDGITSPHDLMNASFGSYGEMNKGWSADEAKGFIKILSNPGKIANHVNQNHD</sequence>
<evidence type="ECO:0000256" key="3">
    <source>
        <dbReference type="ARBA" id="ARBA00022571"/>
    </source>
</evidence>
<name>A0ABU3BCQ9_9FLAO</name>
<comment type="caution">
    <text evidence="10">The sequence shown here is derived from an EMBL/GenBank/DDBJ whole genome shotgun (WGS) entry which is preliminary data.</text>
</comment>
<dbReference type="InterPro" id="IPR024074">
    <property type="entry name" value="AS_cat/multimer_dom_body"/>
</dbReference>